<evidence type="ECO:0000256" key="2">
    <source>
        <dbReference type="SAM" id="SignalP"/>
    </source>
</evidence>
<feature type="transmembrane region" description="Helical" evidence="1">
    <location>
        <begin position="181"/>
        <end position="200"/>
    </location>
</feature>
<feature type="transmembrane region" description="Helical" evidence="1">
    <location>
        <begin position="97"/>
        <end position="113"/>
    </location>
</feature>
<dbReference type="InterPro" id="IPR007038">
    <property type="entry name" value="HupE_UreJ"/>
</dbReference>
<comment type="caution">
    <text evidence="3">The sequence shown here is derived from an EMBL/GenBank/DDBJ whole genome shotgun (WGS) entry which is preliminary data.</text>
</comment>
<keyword evidence="1" id="KW-0812">Transmembrane</keyword>
<accession>A0A4R3UPR6</accession>
<dbReference type="EMBL" id="SMBU01000018">
    <property type="protein sequence ID" value="TCU93765.1"/>
    <property type="molecule type" value="Genomic_DNA"/>
</dbReference>
<evidence type="ECO:0000256" key="1">
    <source>
        <dbReference type="SAM" id="Phobius"/>
    </source>
</evidence>
<keyword evidence="2" id="KW-0732">Signal</keyword>
<reference evidence="3 4" key="1">
    <citation type="submission" date="2019-03" db="EMBL/GenBank/DDBJ databases">
        <title>Genomic Encyclopedia of Type Strains, Phase IV (KMG-IV): sequencing the most valuable type-strain genomes for metagenomic binning, comparative biology and taxonomic classification.</title>
        <authorList>
            <person name="Goeker M."/>
        </authorList>
    </citation>
    <scope>NUCLEOTIDE SEQUENCE [LARGE SCALE GENOMIC DNA]</scope>
    <source>
        <strain evidence="3 4">DSM 654</strain>
    </source>
</reference>
<name>A0A4R3UPR6_ROSSA</name>
<gene>
    <name evidence="3" type="ORF">EV671_101824</name>
</gene>
<keyword evidence="1" id="KW-1133">Transmembrane helix</keyword>
<keyword evidence="4" id="KW-1185">Reference proteome</keyword>
<dbReference type="PIRSF" id="PIRSF016919">
    <property type="entry name" value="HupE_UreJ"/>
    <property type="match status" value="1"/>
</dbReference>
<feature type="transmembrane region" description="Helical" evidence="1">
    <location>
        <begin position="120"/>
        <end position="138"/>
    </location>
</feature>
<feature type="transmembrane region" description="Helical" evidence="1">
    <location>
        <begin position="42"/>
        <end position="61"/>
    </location>
</feature>
<dbReference type="RefSeq" id="WP_132573230.1">
    <property type="nucleotide sequence ID" value="NZ_CBCSGL010000050.1"/>
</dbReference>
<feature type="signal peptide" evidence="2">
    <location>
        <begin position="1"/>
        <end position="26"/>
    </location>
</feature>
<keyword evidence="1" id="KW-0472">Membrane</keyword>
<dbReference type="OrthoDB" id="9808192at2"/>
<organism evidence="3 4">
    <name type="scientific">Roseateles saccharophilus</name>
    <name type="common">Pseudomonas saccharophila</name>
    <dbReference type="NCBI Taxonomy" id="304"/>
    <lineage>
        <taxon>Bacteria</taxon>
        <taxon>Pseudomonadati</taxon>
        <taxon>Pseudomonadota</taxon>
        <taxon>Betaproteobacteria</taxon>
        <taxon>Burkholderiales</taxon>
        <taxon>Sphaerotilaceae</taxon>
        <taxon>Roseateles</taxon>
    </lineage>
</organism>
<dbReference type="AlphaFoldDB" id="A0A4R3UPR6"/>
<feature type="transmembrane region" description="Helical" evidence="1">
    <location>
        <begin position="150"/>
        <end position="174"/>
    </location>
</feature>
<sequence>MQDLKTLSRRAAFAALALLATGAAQAHPGHDGHSLVDGFLHPFAGLDHLLAMAAVGLWSAAELPAGRRLAGPAVFLAMLLLGAVLPQFGLLLPGLEAGVAVSVVALGVLMIAARQPALRLPVPVGLGLVGLAALLHGMAHGAELAVGQSFAAYAAGFMTASALLHGAGLVAGGWLQAGRVWAWRATAGLVGASGLAMLAGRL</sequence>
<evidence type="ECO:0000313" key="4">
    <source>
        <dbReference type="Proteomes" id="UP000295110"/>
    </source>
</evidence>
<protein>
    <submittedName>
        <fullName evidence="3">Urease accessory protein</fullName>
    </submittedName>
</protein>
<dbReference type="Pfam" id="PF04955">
    <property type="entry name" value="HupE_UreJ"/>
    <property type="match status" value="1"/>
</dbReference>
<proteinExistence type="predicted"/>
<evidence type="ECO:0000313" key="3">
    <source>
        <dbReference type="EMBL" id="TCU93765.1"/>
    </source>
</evidence>
<dbReference type="Proteomes" id="UP000295110">
    <property type="component" value="Unassembled WGS sequence"/>
</dbReference>
<feature type="chain" id="PRO_5020958684" evidence="2">
    <location>
        <begin position="27"/>
        <end position="202"/>
    </location>
</feature>
<feature type="transmembrane region" description="Helical" evidence="1">
    <location>
        <begin position="73"/>
        <end position="91"/>
    </location>
</feature>